<comment type="caution">
    <text evidence="2">The sequence shown here is derived from an EMBL/GenBank/DDBJ whole genome shotgun (WGS) entry which is preliminary data.</text>
</comment>
<feature type="non-terminal residue" evidence="2">
    <location>
        <position position="55"/>
    </location>
</feature>
<dbReference type="InterPro" id="IPR002172">
    <property type="entry name" value="LDrepeatLR_classA_rpt"/>
</dbReference>
<evidence type="ECO:0000313" key="3">
    <source>
        <dbReference type="Proteomes" id="UP000727407"/>
    </source>
</evidence>
<feature type="non-terminal residue" evidence="2">
    <location>
        <position position="1"/>
    </location>
</feature>
<proteinExistence type="predicted"/>
<dbReference type="Gene3D" id="4.10.400.10">
    <property type="entry name" value="Low-density Lipoprotein Receptor"/>
    <property type="match status" value="1"/>
</dbReference>
<reference evidence="2" key="1">
    <citation type="submission" date="2020-07" db="EMBL/GenBank/DDBJ databases">
        <title>Clarias magur genome sequencing, assembly and annotation.</title>
        <authorList>
            <person name="Kushwaha B."/>
            <person name="Kumar R."/>
            <person name="Das P."/>
            <person name="Joshi C.G."/>
            <person name="Kumar D."/>
            <person name="Nagpure N.S."/>
            <person name="Pandey M."/>
            <person name="Agarwal S."/>
            <person name="Srivastava S."/>
            <person name="Singh M."/>
            <person name="Sahoo L."/>
            <person name="Jayasankar P."/>
            <person name="Meher P.K."/>
            <person name="Koringa P.G."/>
            <person name="Iquebal M.A."/>
            <person name="Das S.P."/>
            <person name="Bit A."/>
            <person name="Patnaik S."/>
            <person name="Patel N."/>
            <person name="Shah T.M."/>
            <person name="Hinsu A."/>
            <person name="Jena J.K."/>
        </authorList>
    </citation>
    <scope>NUCLEOTIDE SEQUENCE</scope>
    <source>
        <strain evidence="2">CIFAMagur01</strain>
        <tissue evidence="2">Testis</tissue>
    </source>
</reference>
<keyword evidence="1" id="KW-1015">Disulfide bond</keyword>
<dbReference type="CDD" id="cd00112">
    <property type="entry name" value="LDLa"/>
    <property type="match status" value="1"/>
</dbReference>
<protein>
    <submittedName>
        <fullName evidence="2">Complement factor I</fullName>
    </submittedName>
</protein>
<sequence length="55" mass="6025">CQKGAFYCKSGVCLPPYAVRDKVRDCLGGEDEIETVETVGKSIPRTGSHKEHLES</sequence>
<dbReference type="SUPFAM" id="SSF57424">
    <property type="entry name" value="LDL receptor-like module"/>
    <property type="match status" value="1"/>
</dbReference>
<dbReference type="InterPro" id="IPR036055">
    <property type="entry name" value="LDL_receptor-like_sf"/>
</dbReference>
<gene>
    <name evidence="2" type="primary">cfi</name>
    <name evidence="2" type="ORF">DAT39_019763</name>
</gene>
<dbReference type="AlphaFoldDB" id="A0A8J4U070"/>
<dbReference type="Pfam" id="PF00057">
    <property type="entry name" value="Ldl_recept_a"/>
    <property type="match status" value="1"/>
</dbReference>
<accession>A0A8J4U070</accession>
<dbReference type="Proteomes" id="UP000727407">
    <property type="component" value="Unassembled WGS sequence"/>
</dbReference>
<evidence type="ECO:0000313" key="2">
    <source>
        <dbReference type="EMBL" id="KAF5890532.1"/>
    </source>
</evidence>
<name>A0A8J4U070_CLAMG</name>
<dbReference type="OrthoDB" id="2019384at2759"/>
<organism evidence="2 3">
    <name type="scientific">Clarias magur</name>
    <name type="common">Asian catfish</name>
    <name type="synonym">Macropteronotus magur</name>
    <dbReference type="NCBI Taxonomy" id="1594786"/>
    <lineage>
        <taxon>Eukaryota</taxon>
        <taxon>Metazoa</taxon>
        <taxon>Chordata</taxon>
        <taxon>Craniata</taxon>
        <taxon>Vertebrata</taxon>
        <taxon>Euteleostomi</taxon>
        <taxon>Actinopterygii</taxon>
        <taxon>Neopterygii</taxon>
        <taxon>Teleostei</taxon>
        <taxon>Ostariophysi</taxon>
        <taxon>Siluriformes</taxon>
        <taxon>Clariidae</taxon>
        <taxon>Clarias</taxon>
    </lineage>
</organism>
<keyword evidence="3" id="KW-1185">Reference proteome</keyword>
<evidence type="ECO:0000256" key="1">
    <source>
        <dbReference type="ARBA" id="ARBA00023157"/>
    </source>
</evidence>
<dbReference type="EMBL" id="QNUK01000675">
    <property type="protein sequence ID" value="KAF5890532.1"/>
    <property type="molecule type" value="Genomic_DNA"/>
</dbReference>